<dbReference type="AlphaFoldDB" id="A0AAV4M8D3"/>
<organism evidence="2 3">
    <name type="scientific">Caerostris extrusa</name>
    <name type="common">Bark spider</name>
    <name type="synonym">Caerostris bankana</name>
    <dbReference type="NCBI Taxonomy" id="172846"/>
    <lineage>
        <taxon>Eukaryota</taxon>
        <taxon>Metazoa</taxon>
        <taxon>Ecdysozoa</taxon>
        <taxon>Arthropoda</taxon>
        <taxon>Chelicerata</taxon>
        <taxon>Arachnida</taxon>
        <taxon>Araneae</taxon>
        <taxon>Araneomorphae</taxon>
        <taxon>Entelegynae</taxon>
        <taxon>Araneoidea</taxon>
        <taxon>Araneidae</taxon>
        <taxon>Caerostris</taxon>
    </lineage>
</organism>
<comment type="caution">
    <text evidence="2">The sequence shown here is derived from an EMBL/GenBank/DDBJ whole genome shotgun (WGS) entry which is preliminary data.</text>
</comment>
<keyword evidence="3" id="KW-1185">Reference proteome</keyword>
<evidence type="ECO:0000313" key="3">
    <source>
        <dbReference type="Proteomes" id="UP001054945"/>
    </source>
</evidence>
<dbReference type="EMBL" id="BPLR01001960">
    <property type="protein sequence ID" value="GIX68387.1"/>
    <property type="molecule type" value="Genomic_DNA"/>
</dbReference>
<name>A0AAV4M8D3_CAEEX</name>
<evidence type="ECO:0000256" key="1">
    <source>
        <dbReference type="SAM" id="MobiDB-lite"/>
    </source>
</evidence>
<dbReference type="Proteomes" id="UP001054945">
    <property type="component" value="Unassembled WGS sequence"/>
</dbReference>
<proteinExistence type="predicted"/>
<evidence type="ECO:0000313" key="2">
    <source>
        <dbReference type="EMBL" id="GIX68387.1"/>
    </source>
</evidence>
<gene>
    <name evidence="2" type="ORF">CEXT_162541</name>
</gene>
<reference evidence="2 3" key="1">
    <citation type="submission" date="2021-06" db="EMBL/GenBank/DDBJ databases">
        <title>Caerostris extrusa draft genome.</title>
        <authorList>
            <person name="Kono N."/>
            <person name="Arakawa K."/>
        </authorList>
    </citation>
    <scope>NUCLEOTIDE SEQUENCE [LARGE SCALE GENOMIC DNA]</scope>
</reference>
<accession>A0AAV4M8D3</accession>
<sequence length="71" mass="7847">MLSYIVRIEGKGKKCRTGTAEMLNSFVGATRDLEEFPMPTMKREKLYPGEGIESGTPFLPPSLIDPDIKGT</sequence>
<feature type="region of interest" description="Disordered" evidence="1">
    <location>
        <begin position="49"/>
        <end position="71"/>
    </location>
</feature>
<protein>
    <submittedName>
        <fullName evidence="2">Uncharacterized protein</fullName>
    </submittedName>
</protein>